<dbReference type="Proteomes" id="UP001073227">
    <property type="component" value="Unassembled WGS sequence"/>
</dbReference>
<accession>A0ABT3Z6H3</accession>
<reference evidence="1" key="1">
    <citation type="submission" date="2022-10" db="EMBL/GenBank/DDBJ databases">
        <title>Hoeflea sp. G2-23, isolated from marine algae.</title>
        <authorList>
            <person name="Kristyanto S."/>
            <person name="Kim J.M."/>
            <person name="Jeon C.O."/>
        </authorList>
    </citation>
    <scope>NUCLEOTIDE SEQUENCE</scope>
    <source>
        <strain evidence="1">G2-23</strain>
    </source>
</reference>
<comment type="caution">
    <text evidence="1">The sequence shown here is derived from an EMBL/GenBank/DDBJ whole genome shotgun (WGS) entry which is preliminary data.</text>
</comment>
<sequence>MQLLQGAKWLLHLHLQPVSTEQAAALTGRWRLLPGDVEAAKFALIDAPLHSFFRNHDLVGSPRLVLNVRALAWHRDLGWA</sequence>
<evidence type="ECO:0000313" key="2">
    <source>
        <dbReference type="Proteomes" id="UP001073227"/>
    </source>
</evidence>
<gene>
    <name evidence="1" type="ORF">OEG84_06500</name>
</gene>
<name>A0ABT3Z6H3_9HYPH</name>
<evidence type="ECO:0000313" key="1">
    <source>
        <dbReference type="EMBL" id="MCY0147368.1"/>
    </source>
</evidence>
<organism evidence="1 2">
    <name type="scientific">Hoeflea algicola</name>
    <dbReference type="NCBI Taxonomy" id="2983763"/>
    <lineage>
        <taxon>Bacteria</taxon>
        <taxon>Pseudomonadati</taxon>
        <taxon>Pseudomonadota</taxon>
        <taxon>Alphaproteobacteria</taxon>
        <taxon>Hyphomicrobiales</taxon>
        <taxon>Rhizobiaceae</taxon>
        <taxon>Hoeflea</taxon>
    </lineage>
</organism>
<protein>
    <submittedName>
        <fullName evidence="1">Uncharacterized protein</fullName>
    </submittedName>
</protein>
<keyword evidence="2" id="KW-1185">Reference proteome</keyword>
<proteinExistence type="predicted"/>
<dbReference type="EMBL" id="JAOVZR010000001">
    <property type="protein sequence ID" value="MCY0147368.1"/>
    <property type="molecule type" value="Genomic_DNA"/>
</dbReference>
<dbReference type="RefSeq" id="WP_267652973.1">
    <property type="nucleotide sequence ID" value="NZ_JAOVZR010000001.1"/>
</dbReference>